<dbReference type="Gene3D" id="1.10.287.80">
    <property type="entry name" value="ATP synthase, gamma subunit, helix hairpin domain"/>
    <property type="match status" value="2"/>
</dbReference>
<dbReference type="GO" id="GO:0045259">
    <property type="term" value="C:proton-transporting ATP synthase complex"/>
    <property type="evidence" value="ECO:0007669"/>
    <property type="project" value="UniProtKB-KW"/>
</dbReference>
<evidence type="ECO:0000256" key="1">
    <source>
        <dbReference type="ARBA" id="ARBA00003456"/>
    </source>
</evidence>
<dbReference type="NCBIfam" id="TIGR01146">
    <property type="entry name" value="ATPsyn_F1gamma"/>
    <property type="match status" value="1"/>
</dbReference>
<dbReference type="PANTHER" id="PTHR11693:SF22">
    <property type="entry name" value="ATP SYNTHASE SUBUNIT GAMMA, MITOCHONDRIAL"/>
    <property type="match status" value="1"/>
</dbReference>
<sequence>MANLKDIKLQIKSVKNTEKTTKAMKLVSNVKLKRAKEAAIQSSAYAIKINEVLSEIAHYADSVPQDGELSKLFNTSADVKIVDILFVTADKGLCGGFNAHTIKTVRNMIKEYQDQKVKVRLRAVGKKGIEYFRFQGVEIYKSYIGVSSAPTYEKAEDIIKEAVDDFKSGKTDKIILVHNGYKNMIVQEIRINTIAPIEPPVVDKSNKFENSLIEFEPADNAVKILEDLMVKYIEYSMYYALIDSLAGEHSARMTAMDNATNNAKQRVAELNLAYNKARQGSITTELIEIISGVEAIK</sequence>
<dbReference type="RefSeq" id="WP_025802866.1">
    <property type="nucleotide sequence ID" value="NZ_CP053842.1"/>
</dbReference>
<evidence type="ECO:0000256" key="2">
    <source>
        <dbReference type="ARBA" id="ARBA00004170"/>
    </source>
</evidence>
<dbReference type="GO" id="GO:0005886">
    <property type="term" value="C:plasma membrane"/>
    <property type="evidence" value="ECO:0007669"/>
    <property type="project" value="UniProtKB-SubCell"/>
</dbReference>
<comment type="subcellular location">
    <subcellularLocation>
        <location evidence="12">Cell membrane</location>
        <topology evidence="12">Peripheral membrane protein</topology>
    </subcellularLocation>
    <subcellularLocation>
        <location evidence="2">Membrane</location>
        <topology evidence="2">Peripheral membrane protein</topology>
    </subcellularLocation>
</comment>
<dbReference type="Proteomes" id="UP000594749">
    <property type="component" value="Chromosome"/>
</dbReference>
<dbReference type="OrthoDB" id="9812769at2"/>
<comment type="subunit">
    <text evidence="12">F-type ATPases have 2 components, CF(1) - the catalytic core - and CF(0) - the membrane proton channel. CF(1) has five subunits: alpha(3), beta(3), gamma(1), delta(1), epsilon(1). CF(0) has three main subunits: a, b and c.</text>
</comment>
<evidence type="ECO:0000256" key="11">
    <source>
        <dbReference type="ARBA" id="ARBA00023310"/>
    </source>
</evidence>
<dbReference type="GO" id="GO:0046933">
    <property type="term" value="F:proton-transporting ATP synthase activity, rotational mechanism"/>
    <property type="evidence" value="ECO:0007669"/>
    <property type="project" value="UniProtKB-UniRule"/>
</dbReference>
<dbReference type="EMBL" id="CP063078">
    <property type="protein sequence ID" value="QOQ86620.1"/>
    <property type="molecule type" value="Genomic_DNA"/>
</dbReference>
<reference evidence="13 14" key="1">
    <citation type="submission" date="2020-10" db="EMBL/GenBank/DDBJ databases">
        <title>Campylobacter and Helicobacter PacBio genomes.</title>
        <authorList>
            <person name="Lane C."/>
        </authorList>
    </citation>
    <scope>NUCLEOTIDE SEQUENCE [LARGE SCALE GENOMIC DNA]</scope>
    <source>
        <strain evidence="13 14">2016D-0077</strain>
    </source>
</reference>
<gene>
    <name evidence="12" type="primary">atpG</name>
    <name evidence="13" type="ORF">IMC76_05135</name>
</gene>
<dbReference type="HAMAP" id="MF_00815">
    <property type="entry name" value="ATP_synth_gamma_bact"/>
    <property type="match status" value="1"/>
</dbReference>
<keyword evidence="11 12" id="KW-0066">ATP synthesis</keyword>
<dbReference type="Gene3D" id="3.40.1380.10">
    <property type="match status" value="1"/>
</dbReference>
<proteinExistence type="inferred from homology"/>
<dbReference type="Pfam" id="PF00231">
    <property type="entry name" value="ATP-synt"/>
    <property type="match status" value="1"/>
</dbReference>
<keyword evidence="7 12" id="KW-0375">Hydrogen ion transport</keyword>
<comment type="function">
    <text evidence="1 12">Produces ATP from ADP in the presence of a proton gradient across the membrane. The gamma chain is believed to be important in regulating ATPase activity and the flow of protons through the CF(0) complex.</text>
</comment>
<evidence type="ECO:0000256" key="3">
    <source>
        <dbReference type="ARBA" id="ARBA00007681"/>
    </source>
</evidence>
<keyword evidence="5 12" id="KW-1003">Cell membrane</keyword>
<dbReference type="AlphaFoldDB" id="A0A7M1LDT7"/>
<keyword evidence="8 12" id="KW-0406">Ion transport</keyword>
<name>A0A7M1LDT7_9BACT</name>
<comment type="similarity">
    <text evidence="3 12">Belongs to the ATPase gamma chain family.</text>
</comment>
<dbReference type="FunFam" id="3.40.1380.10:FF:000006">
    <property type="entry name" value="ATP synthase gamma chain"/>
    <property type="match status" value="1"/>
</dbReference>
<keyword evidence="9 12" id="KW-0472">Membrane</keyword>
<evidence type="ECO:0000256" key="6">
    <source>
        <dbReference type="ARBA" id="ARBA00022519"/>
    </source>
</evidence>
<dbReference type="PRINTS" id="PR00126">
    <property type="entry name" value="ATPASEGAMMA"/>
</dbReference>
<evidence type="ECO:0000313" key="13">
    <source>
        <dbReference type="EMBL" id="QOQ86620.1"/>
    </source>
</evidence>
<dbReference type="InterPro" id="IPR000131">
    <property type="entry name" value="ATP_synth_F1_gsu"/>
</dbReference>
<dbReference type="CDD" id="cd12151">
    <property type="entry name" value="F1-ATPase_gamma"/>
    <property type="match status" value="1"/>
</dbReference>
<keyword evidence="4 12" id="KW-0813">Transport</keyword>
<dbReference type="GO" id="GO:0042777">
    <property type="term" value="P:proton motive force-driven plasma membrane ATP synthesis"/>
    <property type="evidence" value="ECO:0007669"/>
    <property type="project" value="UniProtKB-UniRule"/>
</dbReference>
<dbReference type="InterPro" id="IPR035968">
    <property type="entry name" value="ATP_synth_F1_ATPase_gsu"/>
</dbReference>
<protein>
    <recommendedName>
        <fullName evidence="12">ATP synthase gamma chain</fullName>
    </recommendedName>
    <alternativeName>
        <fullName evidence="12">ATP synthase F1 sector gamma subunit</fullName>
    </alternativeName>
    <alternativeName>
        <fullName evidence="12">F-ATPase gamma subunit</fullName>
    </alternativeName>
</protein>
<keyword evidence="6" id="KW-0997">Cell inner membrane</keyword>
<accession>A0A7M1LDT7</accession>
<evidence type="ECO:0000256" key="4">
    <source>
        <dbReference type="ARBA" id="ARBA00022448"/>
    </source>
</evidence>
<evidence type="ECO:0000256" key="12">
    <source>
        <dbReference type="HAMAP-Rule" id="MF_00815"/>
    </source>
</evidence>
<evidence type="ECO:0000256" key="5">
    <source>
        <dbReference type="ARBA" id="ARBA00022475"/>
    </source>
</evidence>
<dbReference type="SUPFAM" id="SSF52943">
    <property type="entry name" value="ATP synthase (F1-ATPase), gamma subunit"/>
    <property type="match status" value="1"/>
</dbReference>
<dbReference type="PANTHER" id="PTHR11693">
    <property type="entry name" value="ATP SYNTHASE GAMMA CHAIN"/>
    <property type="match status" value="1"/>
</dbReference>
<evidence type="ECO:0000256" key="9">
    <source>
        <dbReference type="ARBA" id="ARBA00023136"/>
    </source>
</evidence>
<keyword evidence="10 12" id="KW-0139">CF(1)</keyword>
<keyword evidence="14" id="KW-1185">Reference proteome</keyword>
<organism evidence="13 14">
    <name type="scientific">Campylobacter corcagiensis</name>
    <dbReference type="NCBI Taxonomy" id="1448857"/>
    <lineage>
        <taxon>Bacteria</taxon>
        <taxon>Pseudomonadati</taxon>
        <taxon>Campylobacterota</taxon>
        <taxon>Epsilonproteobacteria</taxon>
        <taxon>Campylobacterales</taxon>
        <taxon>Campylobacteraceae</taxon>
        <taxon>Campylobacter</taxon>
    </lineage>
</organism>
<evidence type="ECO:0000256" key="7">
    <source>
        <dbReference type="ARBA" id="ARBA00022781"/>
    </source>
</evidence>
<evidence type="ECO:0000313" key="14">
    <source>
        <dbReference type="Proteomes" id="UP000594749"/>
    </source>
</evidence>
<evidence type="ECO:0000256" key="10">
    <source>
        <dbReference type="ARBA" id="ARBA00023196"/>
    </source>
</evidence>
<evidence type="ECO:0000256" key="8">
    <source>
        <dbReference type="ARBA" id="ARBA00023065"/>
    </source>
</evidence>
<dbReference type="GO" id="GO:0005524">
    <property type="term" value="F:ATP binding"/>
    <property type="evidence" value="ECO:0007669"/>
    <property type="project" value="UniProtKB-UniRule"/>
</dbReference>